<feature type="signal peptide" evidence="1">
    <location>
        <begin position="1"/>
        <end position="22"/>
    </location>
</feature>
<dbReference type="OrthoDB" id="1748692at2759"/>
<evidence type="ECO:0000313" key="3">
    <source>
        <dbReference type="Proteomes" id="UP001141806"/>
    </source>
</evidence>
<dbReference type="PANTHER" id="PTHR48010">
    <property type="entry name" value="OS05G0588300 PROTEIN"/>
    <property type="match status" value="1"/>
</dbReference>
<dbReference type="InterPro" id="IPR050994">
    <property type="entry name" value="At_inactive_RLKs"/>
</dbReference>
<gene>
    <name evidence="2" type="ORF">NE237_010676</name>
</gene>
<evidence type="ECO:0000313" key="2">
    <source>
        <dbReference type="EMBL" id="KAJ4979896.1"/>
    </source>
</evidence>
<reference evidence="2" key="1">
    <citation type="journal article" date="2023" name="Plant J.">
        <title>The genome of the king protea, Protea cynaroides.</title>
        <authorList>
            <person name="Chang J."/>
            <person name="Duong T.A."/>
            <person name="Schoeman C."/>
            <person name="Ma X."/>
            <person name="Roodt D."/>
            <person name="Barker N."/>
            <person name="Li Z."/>
            <person name="Van de Peer Y."/>
            <person name="Mizrachi E."/>
        </authorList>
    </citation>
    <scope>NUCLEOTIDE SEQUENCE</scope>
    <source>
        <tissue evidence="2">Young leaves</tissue>
    </source>
</reference>
<feature type="chain" id="PRO_5040138404" evidence="1">
    <location>
        <begin position="23"/>
        <end position="217"/>
    </location>
</feature>
<protein>
    <submittedName>
        <fullName evidence="2">Uncharacterized protein</fullName>
    </submittedName>
</protein>
<organism evidence="2 3">
    <name type="scientific">Protea cynaroides</name>
    <dbReference type="NCBI Taxonomy" id="273540"/>
    <lineage>
        <taxon>Eukaryota</taxon>
        <taxon>Viridiplantae</taxon>
        <taxon>Streptophyta</taxon>
        <taxon>Embryophyta</taxon>
        <taxon>Tracheophyta</taxon>
        <taxon>Spermatophyta</taxon>
        <taxon>Magnoliopsida</taxon>
        <taxon>Proteales</taxon>
        <taxon>Proteaceae</taxon>
        <taxon>Protea</taxon>
    </lineage>
</organism>
<dbReference type="Gene3D" id="3.80.10.10">
    <property type="entry name" value="Ribonuclease Inhibitor"/>
    <property type="match status" value="1"/>
</dbReference>
<accession>A0A9Q0L128</accession>
<keyword evidence="1" id="KW-0732">Signal</keyword>
<evidence type="ECO:0000256" key="1">
    <source>
        <dbReference type="SAM" id="SignalP"/>
    </source>
</evidence>
<name>A0A9Q0L128_9MAGN</name>
<dbReference type="InterPro" id="IPR032675">
    <property type="entry name" value="LRR_dom_sf"/>
</dbReference>
<comment type="caution">
    <text evidence="2">The sequence shown here is derived from an EMBL/GenBank/DDBJ whole genome shotgun (WGS) entry which is preliminary data.</text>
</comment>
<dbReference type="SUPFAM" id="SSF52058">
    <property type="entry name" value="L domain-like"/>
    <property type="match status" value="1"/>
</dbReference>
<sequence>MDSNPAFSFGFLLYLSRWFVHATIGIHGRIWSRTNQPRLNISALTLRVKRGARDLSDLGLTGSMGYQLSSLTSVTDFDEQEKLKGNIPYQLPPNAVRMWSKVTGSIILAHQGGMNCSQLLIQIELVASCQSMHLIKCYELTGLCKKGNLAHNKLNRQLSDMFEKLSQVTLLDLSSNSLCGKLPHSFGSLSSLSTLYLQDNQFTGPINVLARIPFDDL</sequence>
<dbReference type="InterPro" id="IPR001611">
    <property type="entry name" value="Leu-rich_rpt"/>
</dbReference>
<dbReference type="AlphaFoldDB" id="A0A9Q0L128"/>
<proteinExistence type="predicted"/>
<dbReference type="PANTHER" id="PTHR48010:SF58">
    <property type="entry name" value="RECEPTOR PROTEIN KINASE-LIKE PROTEIN ZAR1"/>
    <property type="match status" value="1"/>
</dbReference>
<dbReference type="Pfam" id="PF13855">
    <property type="entry name" value="LRR_8"/>
    <property type="match status" value="1"/>
</dbReference>
<dbReference type="EMBL" id="JAMYWD010000002">
    <property type="protein sequence ID" value="KAJ4979896.1"/>
    <property type="molecule type" value="Genomic_DNA"/>
</dbReference>
<dbReference type="Proteomes" id="UP001141806">
    <property type="component" value="Unassembled WGS sequence"/>
</dbReference>
<keyword evidence="3" id="KW-1185">Reference proteome</keyword>